<feature type="compositionally biased region" description="Acidic residues" evidence="1">
    <location>
        <begin position="65"/>
        <end position="75"/>
    </location>
</feature>
<organism evidence="2 3">
    <name type="scientific">Trypanosoma theileri</name>
    <dbReference type="NCBI Taxonomy" id="67003"/>
    <lineage>
        <taxon>Eukaryota</taxon>
        <taxon>Discoba</taxon>
        <taxon>Euglenozoa</taxon>
        <taxon>Kinetoplastea</taxon>
        <taxon>Metakinetoplastina</taxon>
        <taxon>Trypanosomatida</taxon>
        <taxon>Trypanosomatidae</taxon>
        <taxon>Trypanosoma</taxon>
    </lineage>
</organism>
<proteinExistence type="predicted"/>
<keyword evidence="3" id="KW-1185">Reference proteome</keyword>
<name>A0A1X0NQG5_9TRYP</name>
<feature type="compositionally biased region" description="Basic residues" evidence="1">
    <location>
        <begin position="1"/>
        <end position="10"/>
    </location>
</feature>
<dbReference type="EMBL" id="NBCO01000024">
    <property type="protein sequence ID" value="ORC86962.1"/>
    <property type="molecule type" value="Genomic_DNA"/>
</dbReference>
<comment type="caution">
    <text evidence="2">The sequence shown here is derived from an EMBL/GenBank/DDBJ whole genome shotgun (WGS) entry which is preliminary data.</text>
</comment>
<feature type="compositionally biased region" description="Basic and acidic residues" evidence="1">
    <location>
        <begin position="42"/>
        <end position="55"/>
    </location>
</feature>
<feature type="region of interest" description="Disordered" evidence="1">
    <location>
        <begin position="42"/>
        <end position="75"/>
    </location>
</feature>
<sequence length="112" mass="12679">MGSPSRKKTRKEGQVSITKKNIKADKEEIQAHDDDILYALKVEPEPEQKEIRDQGTEESISTDSDTSDSESELLAEGENLTGAALRDFLQHNFLDYIDKKSLCFTDLEEMDV</sequence>
<dbReference type="OrthoDB" id="267651at2759"/>
<evidence type="ECO:0000256" key="1">
    <source>
        <dbReference type="SAM" id="MobiDB-lite"/>
    </source>
</evidence>
<dbReference type="AlphaFoldDB" id="A0A1X0NQG5"/>
<accession>A0A1X0NQG5</accession>
<feature type="region of interest" description="Disordered" evidence="1">
    <location>
        <begin position="1"/>
        <end position="26"/>
    </location>
</feature>
<evidence type="ECO:0000313" key="3">
    <source>
        <dbReference type="Proteomes" id="UP000192257"/>
    </source>
</evidence>
<dbReference type="Proteomes" id="UP000192257">
    <property type="component" value="Unassembled WGS sequence"/>
</dbReference>
<protein>
    <submittedName>
        <fullName evidence="2">Uncharacterized protein</fullName>
    </submittedName>
</protein>
<dbReference type="RefSeq" id="XP_028881028.1">
    <property type="nucleotide sequence ID" value="XM_029027524.1"/>
</dbReference>
<dbReference type="GeneID" id="39987304"/>
<dbReference type="VEuPathDB" id="TriTrypDB:TM35_000241120"/>
<gene>
    <name evidence="2" type="ORF">TM35_000241120</name>
</gene>
<reference evidence="2 3" key="1">
    <citation type="submission" date="2017-03" db="EMBL/GenBank/DDBJ databases">
        <title>An alternative strategy for trypanosome survival in the mammalian bloodstream revealed through genome and transcriptome analysis of the ubiquitous bovine parasite Trypanosoma (Megatrypanum) theileri.</title>
        <authorList>
            <person name="Kelly S."/>
            <person name="Ivens A."/>
            <person name="Mott A."/>
            <person name="O'Neill E."/>
            <person name="Emms D."/>
            <person name="Macleod O."/>
            <person name="Voorheis P."/>
            <person name="Matthews J."/>
            <person name="Matthews K."/>
            <person name="Carrington M."/>
        </authorList>
    </citation>
    <scope>NUCLEOTIDE SEQUENCE [LARGE SCALE GENOMIC DNA]</scope>
    <source>
        <strain evidence="2">Edinburgh</strain>
    </source>
</reference>
<evidence type="ECO:0000313" key="2">
    <source>
        <dbReference type="EMBL" id="ORC86962.1"/>
    </source>
</evidence>